<dbReference type="HOGENOM" id="CLU_3095597_0_0_9"/>
<dbReference type="PATRIC" id="fig|1246626.3.peg.1089"/>
<dbReference type="STRING" id="1246626.BleG1_1086"/>
<dbReference type="RefSeq" id="WP_158318499.1">
    <property type="nucleotide sequence ID" value="NZ_CP003923.1"/>
</dbReference>
<gene>
    <name evidence="1" type="ORF">BleG1_1086</name>
</gene>
<evidence type="ECO:0000313" key="1">
    <source>
        <dbReference type="EMBL" id="AIC93689.1"/>
    </source>
</evidence>
<sequence length="51" mass="6250">MIVREIELFERELTVLKKEKQNKLLYACYRAEIDSQINLLKEAVYFYNDHK</sequence>
<keyword evidence="2" id="KW-1185">Reference proteome</keyword>
<dbReference type="KEGG" id="ble:BleG1_1086"/>
<organism evidence="1 2">
    <name type="scientific">Shouchella lehensis G1</name>
    <dbReference type="NCBI Taxonomy" id="1246626"/>
    <lineage>
        <taxon>Bacteria</taxon>
        <taxon>Bacillati</taxon>
        <taxon>Bacillota</taxon>
        <taxon>Bacilli</taxon>
        <taxon>Bacillales</taxon>
        <taxon>Bacillaceae</taxon>
        <taxon>Shouchella</taxon>
    </lineage>
</organism>
<dbReference type="EMBL" id="CP003923">
    <property type="protein sequence ID" value="AIC93689.1"/>
    <property type="molecule type" value="Genomic_DNA"/>
</dbReference>
<protein>
    <submittedName>
        <fullName evidence="1">Uncharacterized protein</fullName>
    </submittedName>
</protein>
<accession>A0A060M0S7</accession>
<proteinExistence type="predicted"/>
<dbReference type="Proteomes" id="UP000027142">
    <property type="component" value="Chromosome"/>
</dbReference>
<name>A0A060M0S7_9BACI</name>
<evidence type="ECO:0000313" key="2">
    <source>
        <dbReference type="Proteomes" id="UP000027142"/>
    </source>
</evidence>
<dbReference type="AlphaFoldDB" id="A0A060M0S7"/>
<reference evidence="1 2" key="1">
    <citation type="journal article" date="2014" name="Gene">
        <title>A comparative genomic analysis of the alkalitolerant soil bacterium Bacillus lehensis G1.</title>
        <authorList>
            <person name="Noor Y.M."/>
            <person name="Samsulrizal N.H."/>
            <person name="Jema'on N.A."/>
            <person name="Low K.O."/>
            <person name="Ramli A.N."/>
            <person name="Alias N.I."/>
            <person name="Damis S.I."/>
            <person name="Fuzi S.F."/>
            <person name="Isa M.N."/>
            <person name="Murad A.M."/>
            <person name="Raih M.F."/>
            <person name="Bakar F.D."/>
            <person name="Najimudin N."/>
            <person name="Mahadi N.M."/>
            <person name="Illias R.M."/>
        </authorList>
    </citation>
    <scope>NUCLEOTIDE SEQUENCE [LARGE SCALE GENOMIC DNA]</scope>
    <source>
        <strain evidence="1 2">G1</strain>
    </source>
</reference>